<protein>
    <submittedName>
        <fullName evidence="3">Uncharacterized protein</fullName>
    </submittedName>
</protein>
<dbReference type="Proteomes" id="UP000192932">
    <property type="component" value="Chromosome"/>
</dbReference>
<reference evidence="3 4" key="1">
    <citation type="submission" date="2017-04" db="EMBL/GenBank/DDBJ databases">
        <title>The Characteristic of a Fine Plant Growth-Promoting Rhizobacteria Bacillus mycoides Gnyt1 and its Whole Genome Sequencing Analysis.</title>
        <authorList>
            <person name="Li J.H."/>
            <person name="Yao T."/>
        </authorList>
    </citation>
    <scope>NUCLEOTIDE SEQUENCE [LARGE SCALE GENOMIC DNA]</scope>
    <source>
        <strain evidence="3 4">Gnyt1</strain>
    </source>
</reference>
<evidence type="ECO:0000313" key="3">
    <source>
        <dbReference type="EMBL" id="ARJ21762.1"/>
    </source>
</evidence>
<keyword evidence="1" id="KW-0812">Transmembrane</keyword>
<dbReference type="RefSeq" id="WP_085309244.1">
    <property type="nucleotide sequence ID" value="NZ_CP020743.1"/>
</dbReference>
<keyword evidence="1" id="KW-1133">Transmembrane helix</keyword>
<dbReference type="EMBL" id="CP020743">
    <property type="protein sequence ID" value="ARJ21762.1"/>
    <property type="molecule type" value="Genomic_DNA"/>
</dbReference>
<gene>
    <name evidence="2" type="ORF">B7492_04335</name>
    <name evidence="3" type="ORF">B7492_11075</name>
</gene>
<dbReference type="AlphaFoldDB" id="A0A1W6A7L8"/>
<keyword evidence="1" id="KW-0472">Membrane</keyword>
<accession>A0A1W6A7L8</accession>
<evidence type="ECO:0000313" key="2">
    <source>
        <dbReference type="EMBL" id="ARJ20505.1"/>
    </source>
</evidence>
<proteinExistence type="predicted"/>
<organism evidence="3 4">
    <name type="scientific">Bacillus mycoides</name>
    <dbReference type="NCBI Taxonomy" id="1405"/>
    <lineage>
        <taxon>Bacteria</taxon>
        <taxon>Bacillati</taxon>
        <taxon>Bacillota</taxon>
        <taxon>Bacilli</taxon>
        <taxon>Bacillales</taxon>
        <taxon>Bacillaceae</taxon>
        <taxon>Bacillus</taxon>
        <taxon>Bacillus cereus group</taxon>
    </lineage>
</organism>
<dbReference type="EMBL" id="CP020743">
    <property type="protein sequence ID" value="ARJ20505.1"/>
    <property type="molecule type" value="Genomic_DNA"/>
</dbReference>
<feature type="transmembrane region" description="Helical" evidence="1">
    <location>
        <begin position="30"/>
        <end position="53"/>
    </location>
</feature>
<name>A0A1W6A7L8_BACMY</name>
<sequence>MLTLTIISFIAIVLGFLISRKVGFWSDWDIVGGIVMFVGGITFLICLLIIGVGRYESSVFIEKQVVLKETLKYNRDNLSELERLEMNKKVAEYNEQLTAYKYDNKHFFDICVVDEVSSLELLK</sequence>
<evidence type="ECO:0000313" key="4">
    <source>
        <dbReference type="Proteomes" id="UP000192932"/>
    </source>
</evidence>
<evidence type="ECO:0000256" key="1">
    <source>
        <dbReference type="SAM" id="Phobius"/>
    </source>
</evidence>